<dbReference type="InterPro" id="IPR050511">
    <property type="entry name" value="AMPK_gamma/SDS23_families"/>
</dbReference>
<feature type="domain" description="CBS" evidence="6">
    <location>
        <begin position="155"/>
        <end position="214"/>
    </location>
</feature>
<evidence type="ECO:0000259" key="6">
    <source>
        <dbReference type="PROSITE" id="PS51371"/>
    </source>
</evidence>
<feature type="domain" description="CBS" evidence="6">
    <location>
        <begin position="304"/>
        <end position="366"/>
    </location>
</feature>
<dbReference type="CDD" id="cd04618">
    <property type="entry name" value="CBS_euAMPK_gamma-like_repeat1"/>
    <property type="match status" value="1"/>
</dbReference>
<protein>
    <recommendedName>
        <fullName evidence="6">CBS domain-containing protein</fullName>
    </recommendedName>
</protein>
<dbReference type="PANTHER" id="PTHR13780">
    <property type="entry name" value="AMP-ACTIVATED PROTEIN KINASE, GAMMA REGULATORY SUBUNIT"/>
    <property type="match status" value="1"/>
</dbReference>
<evidence type="ECO:0000313" key="8">
    <source>
        <dbReference type="WBParaSite" id="SRDH1_80920.1"/>
    </source>
</evidence>
<comment type="similarity">
    <text evidence="1">Belongs to the 5'-AMP-activated protein kinase gamma subunit family.</text>
</comment>
<accession>A0AA85G5L8</accession>
<dbReference type="GO" id="GO:0019887">
    <property type="term" value="F:protein kinase regulator activity"/>
    <property type="evidence" value="ECO:0007669"/>
    <property type="project" value="TreeGrafter"/>
</dbReference>
<dbReference type="GO" id="GO:0031588">
    <property type="term" value="C:nucleotide-activated protein kinase complex"/>
    <property type="evidence" value="ECO:0007669"/>
    <property type="project" value="TreeGrafter"/>
</dbReference>
<dbReference type="Pfam" id="PF00571">
    <property type="entry name" value="CBS"/>
    <property type="match status" value="3"/>
</dbReference>
<reference evidence="8" key="2">
    <citation type="submission" date="2023-11" db="UniProtKB">
        <authorList>
            <consortium name="WormBaseParasite"/>
        </authorList>
    </citation>
    <scope>IDENTIFICATION</scope>
</reference>
<dbReference type="AlphaFoldDB" id="A0AA85G5L8"/>
<dbReference type="CDD" id="cd04641">
    <property type="entry name" value="CBS_euAMPK_gamma-like_repeat2"/>
    <property type="match status" value="1"/>
</dbReference>
<dbReference type="GO" id="GO:0005634">
    <property type="term" value="C:nucleus"/>
    <property type="evidence" value="ECO:0007669"/>
    <property type="project" value="TreeGrafter"/>
</dbReference>
<evidence type="ECO:0000256" key="5">
    <source>
        <dbReference type="PROSITE-ProRule" id="PRU00703"/>
    </source>
</evidence>
<evidence type="ECO:0000256" key="2">
    <source>
        <dbReference type="ARBA" id="ARBA00022737"/>
    </source>
</evidence>
<keyword evidence="7" id="KW-1185">Reference proteome</keyword>
<dbReference type="Proteomes" id="UP000050792">
    <property type="component" value="Unassembled WGS sequence"/>
</dbReference>
<organism evidence="7 8">
    <name type="scientific">Schistosoma rodhaini</name>
    <dbReference type="NCBI Taxonomy" id="6188"/>
    <lineage>
        <taxon>Eukaryota</taxon>
        <taxon>Metazoa</taxon>
        <taxon>Spiralia</taxon>
        <taxon>Lophotrochozoa</taxon>
        <taxon>Platyhelminthes</taxon>
        <taxon>Trematoda</taxon>
        <taxon>Digenea</taxon>
        <taxon>Strigeidida</taxon>
        <taxon>Schistosomatoidea</taxon>
        <taxon>Schistosomatidae</taxon>
        <taxon>Schistosoma</taxon>
    </lineage>
</organism>
<evidence type="ECO:0000313" key="7">
    <source>
        <dbReference type="Proteomes" id="UP000050792"/>
    </source>
</evidence>
<dbReference type="Gene3D" id="3.10.580.10">
    <property type="entry name" value="CBS-domain"/>
    <property type="match status" value="2"/>
</dbReference>
<evidence type="ECO:0000256" key="4">
    <source>
        <dbReference type="ARBA" id="ARBA00025878"/>
    </source>
</evidence>
<dbReference type="SMART" id="SM00116">
    <property type="entry name" value="CBS"/>
    <property type="match status" value="4"/>
</dbReference>
<keyword evidence="3 5" id="KW-0129">CBS domain</keyword>
<dbReference type="WBParaSite" id="SRDH1_80920.1">
    <property type="protein sequence ID" value="SRDH1_80920.1"/>
    <property type="gene ID" value="SRDH1_80920"/>
</dbReference>
<comment type="subunit">
    <text evidence="4">AMPK is a heterotrimer of an alpha catalytic subunit (PRKAA1 or PRKAA2), a beta (PRKAB1 or PRKAB2) and a gamma non-catalytic subunits (PRKAG1, PRKAG2 or PRKAG3). Interacts with FNIP1 and FNIP2.</text>
</comment>
<dbReference type="InterPro" id="IPR000644">
    <property type="entry name" value="CBS_dom"/>
</dbReference>
<dbReference type="SUPFAM" id="SSF54631">
    <property type="entry name" value="CBS-domain pair"/>
    <property type="match status" value="2"/>
</dbReference>
<keyword evidence="2" id="KW-0677">Repeat</keyword>
<dbReference type="GO" id="GO:0019901">
    <property type="term" value="F:protein kinase binding"/>
    <property type="evidence" value="ECO:0007669"/>
    <property type="project" value="TreeGrafter"/>
</dbReference>
<dbReference type="PANTHER" id="PTHR13780:SF35">
    <property type="entry name" value="LD22662P"/>
    <property type="match status" value="1"/>
</dbReference>
<name>A0AA85G5L8_9TREM</name>
<dbReference type="PROSITE" id="PS51371">
    <property type="entry name" value="CBS"/>
    <property type="match status" value="3"/>
</dbReference>
<evidence type="ECO:0000256" key="3">
    <source>
        <dbReference type="ARBA" id="ARBA00023122"/>
    </source>
</evidence>
<proteinExistence type="inferred from homology"/>
<sequence>MECLNTLTRSGEKLEELNNFIRRNKSDDIDSLVFYDQDGRPNSMLTVEPLGSSESERSSYYVFLKYHTCYDLLPESAKLVVLDTELSIKKSFYALIYNNVRAAILWDSSKQSYTGILTITDFIKVLVTLYPPDSGKMDEFEESSISSWREINENFTTIPLVHVTPECSLLDASRMLLQYRFHRLPIIDTLHGNALHILTHKRILKYLHLNRHNLSPVKFMSKSLHELKLGTYIPNVQTITNNTTIIEALKLFLKYQVSCLPIVNDEDGQLIEIYAKFDVINLAITRSYDNLNVRVYDALEYRRFNRDRYSAPLTCLKTDSLQDVMVKIVESGVHRLIIIDENNKVEGIISLSDILKFLTNWSTDDDDDDGDHYHHHNNHASKQRNDLVQMKKFITNPLRNSYQ</sequence>
<reference evidence="7" key="1">
    <citation type="submission" date="2022-06" db="EMBL/GenBank/DDBJ databases">
        <authorList>
            <person name="Berger JAMES D."/>
            <person name="Berger JAMES D."/>
        </authorList>
    </citation>
    <scope>NUCLEOTIDE SEQUENCE [LARGE SCALE GENOMIC DNA]</scope>
</reference>
<evidence type="ECO:0000256" key="1">
    <source>
        <dbReference type="ARBA" id="ARBA00006750"/>
    </source>
</evidence>
<dbReference type="InterPro" id="IPR046342">
    <property type="entry name" value="CBS_dom_sf"/>
</dbReference>
<dbReference type="GO" id="GO:0016208">
    <property type="term" value="F:AMP binding"/>
    <property type="evidence" value="ECO:0007669"/>
    <property type="project" value="TreeGrafter"/>
</dbReference>
<feature type="domain" description="CBS" evidence="6">
    <location>
        <begin position="232"/>
        <end position="290"/>
    </location>
</feature>
<dbReference type="GO" id="GO:0005737">
    <property type="term" value="C:cytoplasm"/>
    <property type="evidence" value="ECO:0007669"/>
    <property type="project" value="TreeGrafter"/>
</dbReference>